<dbReference type="OrthoDB" id="10287919at2759"/>
<reference evidence="2 3" key="1">
    <citation type="submission" date="2016-07" db="EMBL/GenBank/DDBJ databases">
        <title>Pervasive Adenine N6-methylation of Active Genes in Fungi.</title>
        <authorList>
            <consortium name="DOE Joint Genome Institute"/>
            <person name="Mondo S.J."/>
            <person name="Dannebaum R.O."/>
            <person name="Kuo R.C."/>
            <person name="Labutti K."/>
            <person name="Haridas S."/>
            <person name="Kuo A."/>
            <person name="Salamov A."/>
            <person name="Ahrendt S.R."/>
            <person name="Lipzen A."/>
            <person name="Sullivan W."/>
            <person name="Andreopoulos W.B."/>
            <person name="Clum A."/>
            <person name="Lindquist E."/>
            <person name="Daum C."/>
            <person name="Ramamoorthy G.K."/>
            <person name="Gryganskyi A."/>
            <person name="Culley D."/>
            <person name="Magnuson J.K."/>
            <person name="James T.Y."/>
            <person name="O'Malley M.A."/>
            <person name="Stajich J.E."/>
            <person name="Spatafora J.W."/>
            <person name="Visel A."/>
            <person name="Grigoriev I.V."/>
        </authorList>
    </citation>
    <scope>NUCLEOTIDE SEQUENCE [LARGE SCALE GENOMIC DNA]</scope>
    <source>
        <strain evidence="2 3">JEL800</strain>
    </source>
</reference>
<feature type="signal peptide" evidence="1">
    <location>
        <begin position="1"/>
        <end position="17"/>
    </location>
</feature>
<comment type="caution">
    <text evidence="2">The sequence shown here is derived from an EMBL/GenBank/DDBJ whole genome shotgun (WGS) entry which is preliminary data.</text>
</comment>
<dbReference type="Proteomes" id="UP000193642">
    <property type="component" value="Unassembled WGS sequence"/>
</dbReference>
<proteinExistence type="predicted"/>
<name>A0A1Y2BVJ3_9FUNG</name>
<evidence type="ECO:0000256" key="1">
    <source>
        <dbReference type="SAM" id="SignalP"/>
    </source>
</evidence>
<gene>
    <name evidence="2" type="ORF">BCR33DRAFT_720463</name>
</gene>
<organism evidence="2 3">
    <name type="scientific">Rhizoclosmatium globosum</name>
    <dbReference type="NCBI Taxonomy" id="329046"/>
    <lineage>
        <taxon>Eukaryota</taxon>
        <taxon>Fungi</taxon>
        <taxon>Fungi incertae sedis</taxon>
        <taxon>Chytridiomycota</taxon>
        <taxon>Chytridiomycota incertae sedis</taxon>
        <taxon>Chytridiomycetes</taxon>
        <taxon>Chytridiales</taxon>
        <taxon>Chytriomycetaceae</taxon>
        <taxon>Rhizoclosmatium</taxon>
    </lineage>
</organism>
<dbReference type="EMBL" id="MCGO01000042">
    <property type="protein sequence ID" value="ORY38780.1"/>
    <property type="molecule type" value="Genomic_DNA"/>
</dbReference>
<sequence>MQSHLLFTFAKVTLVAAQVLNSTVVTPTVYGYGNLGTLLMTLQSIPLCLLSCANGGDPVISQSTVTALCSTINSHVEDKNMTACVMQCPPADLAEFSSVMTYSNAQDVVSTCQSNYSIPSTDELGAALKAASYFPSCYAYCLGFEKPITRSNIQKLCNAPYSSPLKLISCAASRCSLNDMAAILRLSFDSNKAHAIDRICQYIPFDYSLSFIPSVPSSPAIPRNQSDSIDLVTAALQNVTLSACTINCLNDNANNTSKVFPVITNVTAFNFCAAVTSYNHPPSSIQTVADSVRDCVTNCNIAGDFTGLMTVSQKYINTCMDLVTADASDVVHVAIRASTLSDHAIACLTQSYLLSSVSASFCGFIVPATPWQLQSAQNCIYRGDRGADDIRTIASISQAPGVLEQCASLNAPNQQGTLAAAVGVFNKFPPCVSQCASYVTPVTPSNVNDACFKLFSANNETENCLLSQCSDFVIHEDQNQMATLTPVCGPAIVAVGNNTSNSNTTIPTVNVDPFAISVSVVVSALKVANISDCVIECINNGANSTVSDATALSLCNMAIPQNSSQITQIQSIQSCAFSCPDVNMTALSTMMSDQSLIHSCLTLTTPPSPIDDTALAFEVLNNVSPCVASCAKFSIPVTPTNLASTCISLYGQTADFSCLSTCPDFMATLVSNNTVSNAVETVCTPALLQQHASSQVGSNGQATVYTALDNINLSNCSIGCINGGSSNDSTLSFSTVKSFCAFTVPIPDQTSQTAIYSCLNHCNNTEFKSVVNATLRPEIVDACVRLTPPAPPDVVTAAVEAFSMLPDCAPACAHYPTPVTRQNLAQACLGFMAASSQTWDCFQKECPQLETMMTNKNMSSVMQTMQTACSSVIAQPRTKSTFLAHLSRSLKLVRRF</sequence>
<keyword evidence="1" id="KW-0732">Signal</keyword>
<evidence type="ECO:0008006" key="4">
    <source>
        <dbReference type="Google" id="ProtNLM"/>
    </source>
</evidence>
<keyword evidence="3" id="KW-1185">Reference proteome</keyword>
<feature type="chain" id="PRO_5012395314" description="Extracellular membrane protein CFEM domain-containing protein" evidence="1">
    <location>
        <begin position="18"/>
        <end position="896"/>
    </location>
</feature>
<evidence type="ECO:0000313" key="2">
    <source>
        <dbReference type="EMBL" id="ORY38780.1"/>
    </source>
</evidence>
<accession>A0A1Y2BVJ3</accession>
<evidence type="ECO:0000313" key="3">
    <source>
        <dbReference type="Proteomes" id="UP000193642"/>
    </source>
</evidence>
<protein>
    <recommendedName>
        <fullName evidence="4">Extracellular membrane protein CFEM domain-containing protein</fullName>
    </recommendedName>
</protein>
<dbReference type="AlphaFoldDB" id="A0A1Y2BVJ3"/>